<dbReference type="PANTHER" id="PTHR45786">
    <property type="entry name" value="DNA BINDING PROTEIN-LIKE"/>
    <property type="match status" value="1"/>
</dbReference>
<evidence type="ECO:0008006" key="3">
    <source>
        <dbReference type="Google" id="ProtNLM"/>
    </source>
</evidence>
<name>K3ZM80_SETIT</name>
<reference evidence="2" key="1">
    <citation type="journal article" date="2012" name="Nat. Biotechnol.">
        <title>Reference genome sequence of the model plant Setaria.</title>
        <authorList>
            <person name="Bennetzen J.L."/>
            <person name="Schmutz J."/>
            <person name="Wang H."/>
            <person name="Percifield R."/>
            <person name="Hawkins J."/>
            <person name="Pontaroli A.C."/>
            <person name="Estep M."/>
            <person name="Feng L."/>
            <person name="Vaughn J.N."/>
            <person name="Grimwood J."/>
            <person name="Jenkins J."/>
            <person name="Barry K."/>
            <person name="Lindquist E."/>
            <person name="Hellsten U."/>
            <person name="Deshpande S."/>
            <person name="Wang X."/>
            <person name="Wu X."/>
            <person name="Mitros T."/>
            <person name="Triplett J."/>
            <person name="Yang X."/>
            <person name="Ye C.Y."/>
            <person name="Mauro-Herrera M."/>
            <person name="Wang L."/>
            <person name="Li P."/>
            <person name="Sharma M."/>
            <person name="Sharma R."/>
            <person name="Ronald P.C."/>
            <person name="Panaud O."/>
            <person name="Kellogg E.A."/>
            <person name="Brutnell T.P."/>
            <person name="Doust A.N."/>
            <person name="Tuskan G.A."/>
            <person name="Rokhsar D."/>
            <person name="Devos K.M."/>
        </authorList>
    </citation>
    <scope>NUCLEOTIDE SEQUENCE [LARGE SCALE GENOMIC DNA]</scope>
    <source>
        <strain evidence="2">cv. Yugu1</strain>
    </source>
</reference>
<dbReference type="STRING" id="4555.K3ZM80"/>
<dbReference type="EnsemblPlants" id="KQK94434">
    <property type="protein sequence ID" value="KQK94434"/>
    <property type="gene ID" value="SETIT_027694mg"/>
</dbReference>
<dbReference type="HOGENOM" id="CLU_1418541_0_0_1"/>
<accession>K3ZM80</accession>
<dbReference type="Proteomes" id="UP000004995">
    <property type="component" value="Unassembled WGS sequence"/>
</dbReference>
<dbReference type="AlphaFoldDB" id="K3ZM80"/>
<evidence type="ECO:0000313" key="1">
    <source>
        <dbReference type="EnsemblPlants" id="KQK94434"/>
    </source>
</evidence>
<protein>
    <recommendedName>
        <fullName evidence="3">Helitron helicase-like domain-containing protein</fullName>
    </recommendedName>
</protein>
<evidence type="ECO:0000313" key="2">
    <source>
        <dbReference type="Proteomes" id="UP000004995"/>
    </source>
</evidence>
<sequence length="192" mass="22011">FLQNIPSVSWERFALEYIEFLKAISYPGRSYYGTANYECALCGAMFWYGDRSKSDSTEHRVTYNLCCRAGKVFLPSFRAVLEFFASLYHFDGDSQCKNFLNRIRQYNSLFAFTSMGANTDEGTNDGDGPYVFKINGLVYHRIGSLMLAEDESPKFAQLYIYDMEHEIRNRISAIVSEDSDDTSVGGMPWRQS</sequence>
<dbReference type="OMA" id="ANYECEY"/>
<dbReference type="eggNOG" id="KOG0987">
    <property type="taxonomic scope" value="Eukaryota"/>
</dbReference>
<dbReference type="InParanoid" id="K3ZM80"/>
<reference evidence="1" key="2">
    <citation type="submission" date="2018-08" db="UniProtKB">
        <authorList>
            <consortium name="EnsemblPlants"/>
        </authorList>
    </citation>
    <scope>IDENTIFICATION</scope>
    <source>
        <strain evidence="1">Yugu1</strain>
    </source>
</reference>
<proteinExistence type="predicted"/>
<keyword evidence="2" id="KW-1185">Reference proteome</keyword>
<dbReference type="Gramene" id="KQK94434">
    <property type="protein sequence ID" value="KQK94434"/>
    <property type="gene ID" value="SETIT_027694mg"/>
</dbReference>
<dbReference type="PANTHER" id="PTHR45786:SF74">
    <property type="entry name" value="ATP-DEPENDENT DNA HELICASE"/>
    <property type="match status" value="1"/>
</dbReference>
<dbReference type="EMBL" id="AGNK02004871">
    <property type="status" value="NOT_ANNOTATED_CDS"/>
    <property type="molecule type" value="Genomic_DNA"/>
</dbReference>
<organism evidence="1 2">
    <name type="scientific">Setaria italica</name>
    <name type="common">Foxtail millet</name>
    <name type="synonym">Panicum italicum</name>
    <dbReference type="NCBI Taxonomy" id="4555"/>
    <lineage>
        <taxon>Eukaryota</taxon>
        <taxon>Viridiplantae</taxon>
        <taxon>Streptophyta</taxon>
        <taxon>Embryophyta</taxon>
        <taxon>Tracheophyta</taxon>
        <taxon>Spermatophyta</taxon>
        <taxon>Magnoliopsida</taxon>
        <taxon>Liliopsida</taxon>
        <taxon>Poales</taxon>
        <taxon>Poaceae</taxon>
        <taxon>PACMAD clade</taxon>
        <taxon>Panicoideae</taxon>
        <taxon>Panicodae</taxon>
        <taxon>Paniceae</taxon>
        <taxon>Cenchrinae</taxon>
        <taxon>Setaria</taxon>
    </lineage>
</organism>